<protein>
    <submittedName>
        <fullName evidence="3">IS630 family transposase</fullName>
    </submittedName>
</protein>
<dbReference type="InterPro" id="IPR047655">
    <property type="entry name" value="Transpos_IS630-like"/>
</dbReference>
<dbReference type="EMBL" id="CP107246">
    <property type="protein sequence ID" value="WIM06025.1"/>
    <property type="molecule type" value="Genomic_DNA"/>
</dbReference>
<reference evidence="3" key="1">
    <citation type="journal article" date="2023" name="Nat. Microbiol.">
        <title>Enrichment and characterization of a nitric oxide-reducing microbial community in a continuous bioreactor.</title>
        <authorList>
            <person name="Garrido-Amador P."/>
            <person name="Stortenbeker N."/>
            <person name="Wessels H.J.C.T."/>
            <person name="Speth D.R."/>
            <person name="Garcia-Heredia I."/>
            <person name="Kartal B."/>
        </authorList>
    </citation>
    <scope>NUCLEOTIDE SEQUENCE</scope>
    <source>
        <strain evidence="3">MAG1</strain>
    </source>
</reference>
<dbReference type="AlphaFoldDB" id="A0AA49FL70"/>
<dbReference type="KEGG" id="npv:OHM77_07395"/>
<dbReference type="EMBL" id="CP107246">
    <property type="protein sequence ID" value="WIM04536.1"/>
    <property type="molecule type" value="Genomic_DNA"/>
</dbReference>
<evidence type="ECO:0000259" key="1">
    <source>
        <dbReference type="Pfam" id="PF13358"/>
    </source>
</evidence>
<evidence type="ECO:0000313" key="2">
    <source>
        <dbReference type="EMBL" id="WIM04536.1"/>
    </source>
</evidence>
<gene>
    <name evidence="3" type="ORF">OHM77_00155</name>
    <name evidence="4" type="ORF">OHM77_01660</name>
    <name evidence="2" type="ORF">OHM77_07395</name>
</gene>
<dbReference type="EMBL" id="CP107246">
    <property type="protein sequence ID" value="WIM05734.1"/>
    <property type="molecule type" value="Genomic_DNA"/>
</dbReference>
<dbReference type="Pfam" id="PF13358">
    <property type="entry name" value="DDE_3"/>
    <property type="match status" value="1"/>
</dbReference>
<dbReference type="NCBIfam" id="NF033545">
    <property type="entry name" value="transpos_IS630"/>
    <property type="match status" value="1"/>
</dbReference>
<dbReference type="KEGG" id="npv:OHM77_01660"/>
<name>A0AA49FL70_9PROT</name>
<evidence type="ECO:0000313" key="3">
    <source>
        <dbReference type="EMBL" id="WIM05734.1"/>
    </source>
</evidence>
<organism evidence="3">
    <name type="scientific">Candidatus Nitricoxidivorans perseverans</name>
    <dbReference type="NCBI Taxonomy" id="2975601"/>
    <lineage>
        <taxon>Bacteria</taxon>
        <taxon>Pseudomonadati</taxon>
        <taxon>Pseudomonadota</taxon>
        <taxon>Betaproteobacteria</taxon>
        <taxon>Nitrosomonadales</taxon>
        <taxon>Sterolibacteriaceae</taxon>
        <taxon>Candidatus Nitricoxidivorans</taxon>
    </lineage>
</organism>
<dbReference type="InterPro" id="IPR038717">
    <property type="entry name" value="Tc1-like_DDE_dom"/>
</dbReference>
<evidence type="ECO:0000313" key="4">
    <source>
        <dbReference type="EMBL" id="WIM06025.1"/>
    </source>
</evidence>
<dbReference type="KEGG" id="npv:OHM77_00155"/>
<accession>A0AA49FL70</accession>
<feature type="domain" description="Tc1-like transposase DDE" evidence="1">
    <location>
        <begin position="31"/>
        <end position="182"/>
    </location>
</feature>
<sequence>MWCVGRLTEEYRQRMYDLLDLYARPFRSREPVVCLDEKSKQLLKDSRQPLPIKPGTPVRLDYEYVRGGTCNLFVAVEPKGGRRTVQMTDHRAKTDFVAFVQYLLEQVYAKARRIHLVLDNLNTHFRKCFEEVLGIRAANKLLRRVVFHYTPKHASWLNMAEIEIGILDRQCLDRRLPDRDALASEVNAWQRRRNNERRCIEWTFSRQDADLKMARHYVA</sequence>
<proteinExistence type="predicted"/>
<dbReference type="Proteomes" id="UP001234916">
    <property type="component" value="Chromosome"/>
</dbReference>